<proteinExistence type="inferred from homology"/>
<feature type="region of interest" description="Disordered" evidence="7">
    <location>
        <begin position="231"/>
        <end position="310"/>
    </location>
</feature>
<comment type="similarity">
    <text evidence="1">Belongs to the JHDM3 histone demethylase family.</text>
</comment>
<feature type="region of interest" description="Disordered" evidence="7">
    <location>
        <begin position="1103"/>
        <end position="1143"/>
    </location>
</feature>
<feature type="region of interest" description="Disordered" evidence="7">
    <location>
        <begin position="1"/>
        <end position="56"/>
    </location>
</feature>
<feature type="compositionally biased region" description="Basic residues" evidence="7">
    <location>
        <begin position="175"/>
        <end position="184"/>
    </location>
</feature>
<evidence type="ECO:0000256" key="5">
    <source>
        <dbReference type="ARBA" id="ARBA00022833"/>
    </source>
</evidence>
<dbReference type="PROSITE" id="PS51184">
    <property type="entry name" value="JMJC"/>
    <property type="match status" value="1"/>
</dbReference>
<dbReference type="HOGENOM" id="CLU_001442_1_0_1"/>
<feature type="compositionally biased region" description="Low complexity" evidence="7">
    <location>
        <begin position="1120"/>
        <end position="1141"/>
    </location>
</feature>
<evidence type="ECO:0000259" key="10">
    <source>
        <dbReference type="PROSITE" id="PS51805"/>
    </source>
</evidence>
<dbReference type="InterPro" id="IPR003349">
    <property type="entry name" value="JmjN"/>
</dbReference>
<dbReference type="PANTHER" id="PTHR10694">
    <property type="entry name" value="LYSINE-SPECIFIC DEMETHYLASE"/>
    <property type="match status" value="1"/>
</dbReference>
<keyword evidence="3" id="KW-0479">Metal-binding</keyword>
<feature type="compositionally biased region" description="Polar residues" evidence="7">
    <location>
        <begin position="1192"/>
        <end position="1203"/>
    </location>
</feature>
<dbReference type="STRING" id="745531.A0A0C3RQH4"/>
<feature type="compositionally biased region" description="Polar residues" evidence="7">
    <location>
        <begin position="1044"/>
        <end position="1054"/>
    </location>
</feature>
<dbReference type="GO" id="GO:0005634">
    <property type="term" value="C:nucleus"/>
    <property type="evidence" value="ECO:0007669"/>
    <property type="project" value="TreeGrafter"/>
</dbReference>
<feature type="compositionally biased region" description="Pro residues" evidence="7">
    <location>
        <begin position="1204"/>
        <end position="1214"/>
    </location>
</feature>
<feature type="region of interest" description="Disordered" evidence="7">
    <location>
        <begin position="1025"/>
        <end position="1081"/>
    </location>
</feature>
<feature type="domain" description="PHD-type" evidence="10">
    <location>
        <begin position="639"/>
        <end position="775"/>
    </location>
</feature>
<evidence type="ECO:0000256" key="7">
    <source>
        <dbReference type="SAM" id="MobiDB-lite"/>
    </source>
</evidence>
<dbReference type="Pfam" id="PF02375">
    <property type="entry name" value="JmjN"/>
    <property type="match status" value="1"/>
</dbReference>
<sequence>MASSGSSTPSLTPSRSATPDPPFQPDHFYGADTSQSPRSPSSDGRTWLDPSDDPLAQRGIPVFKPNMEEFQDFEGFMNKIECWGMRSGIVKVIPPKEWRDALPGVKPMLANVKLKNPIEQQMMGRAGLFRQQNIEKRKVMSVREWAELCGREELRAPGVDDIGLHARATNGTTRRQARRGRRKTRESETAEPEMTPGVMVKEEEEEGHVGVGIGPVVGEDDAAVEQRLVLPPDTASRTPIPVNSDREAKPETYEDEHPQSPPVTCVNPAALHTPPIEEAPDEGEEKEEKLKQKGRRHNKEAREAASAERAAKDEAFLEKFDPHVDWLPPKTKAEDYTPEFCKELERRYWRNCGLGRPAWYGADMQGSLFTDETTAWNVAHLPSALSRLLPSSSKGLPGVNTPYLYFGMWRATFAWHVEDMDLFSINYIHFGAPKFWYAVPQARATALEQTMKGHFPKDISNCRQFLRHKSYLASPSVLSQSSVRANFLVQHEGEFVITYPRGYHAGYNLGFNCAESVNFALESWIELGRVAKACECVDFSVHIDVDQLLRDREAERLEAEAQGEVDDSRIPKAKSPRKRKANTVEGAPKPKKIRVKPPKSETPQTPPTPTTASMLSPSKPFPTKVTLKLGPQPKEPDVFPCCLCVSTNREGLLRVENPPLWRKEGESGEASGVTIWMAHEECANVVPETWIDDIEVGPVRPDGMRLKERVVLGVDGIVKDRWNLKCNACTKTRHKSHGAPIQCTKGRCPKAFHVSCARDGAVQSIIYNVVREVHKEVVLLDPTASAPVAGPSTASTPMAVDHNGAANSSAPQILKFIKKVEVELLCPQHNPAIAEAKKAAKQDKIRSELVALPAGTRIKLRVSAGVFEVTLCRVVEESKSVEVLWDRGLKREFKWGSVVFGSTELVVGQKPSEAAPELEHTVNLASMSRTTIPGGFSPVQATTPTFAVRPPGASYTRTSYGYTPGGTTYAPPPPPPYTQYQSTYYAGYTPPTTQYQARAAPPQYNSSWSSYHYYGQPSSPRYTVGTVYTTPSATSSTPDATSSRPLASSSQMESISRLEAAEPVSQSPTADSQSSLASGERPAYTTMTYQGYSSMHPHGYTSCPPPTSTAIPAPVPPASVAPLAAPATTPQSTQPSKPYSTAPTFSAATGSAFTVSNLQQPQPYVAPLESSAPTAGTSLRWQRPYTGPKFSTDATPPSHASTPQPQPQVTPLHP</sequence>
<dbReference type="Pfam" id="PF13771">
    <property type="entry name" value="zf-HC5HC2H"/>
    <property type="match status" value="1"/>
</dbReference>
<feature type="region of interest" description="Disordered" evidence="7">
    <location>
        <begin position="558"/>
        <end position="621"/>
    </location>
</feature>
<dbReference type="EC" id="1.14.11.66" evidence="2"/>
<dbReference type="PROSITE" id="PS51805">
    <property type="entry name" value="EPHD"/>
    <property type="match status" value="1"/>
</dbReference>
<organism evidence="11 12">
    <name type="scientific">Phlebiopsis gigantea (strain 11061_1 CR5-6)</name>
    <name type="common">White-rot fungus</name>
    <name type="synonym">Peniophora gigantea</name>
    <dbReference type="NCBI Taxonomy" id="745531"/>
    <lineage>
        <taxon>Eukaryota</taxon>
        <taxon>Fungi</taxon>
        <taxon>Dikarya</taxon>
        <taxon>Basidiomycota</taxon>
        <taxon>Agaricomycotina</taxon>
        <taxon>Agaricomycetes</taxon>
        <taxon>Polyporales</taxon>
        <taxon>Phanerochaetaceae</taxon>
        <taxon>Phlebiopsis</taxon>
    </lineage>
</organism>
<dbReference type="GO" id="GO:0051864">
    <property type="term" value="F:histone H3K36 demethylase activity"/>
    <property type="evidence" value="ECO:0007669"/>
    <property type="project" value="TreeGrafter"/>
</dbReference>
<dbReference type="GO" id="GO:0008270">
    <property type="term" value="F:zinc ion binding"/>
    <property type="evidence" value="ECO:0007669"/>
    <property type="project" value="UniProtKB-KW"/>
</dbReference>
<dbReference type="SMART" id="SM00545">
    <property type="entry name" value="JmjN"/>
    <property type="match status" value="1"/>
</dbReference>
<dbReference type="PROSITE" id="PS51183">
    <property type="entry name" value="JMJN"/>
    <property type="match status" value="1"/>
</dbReference>
<dbReference type="GO" id="GO:0000785">
    <property type="term" value="C:chromatin"/>
    <property type="evidence" value="ECO:0007669"/>
    <property type="project" value="TreeGrafter"/>
</dbReference>
<evidence type="ECO:0000259" key="8">
    <source>
        <dbReference type="PROSITE" id="PS51183"/>
    </source>
</evidence>
<dbReference type="InterPro" id="IPR034732">
    <property type="entry name" value="EPHD"/>
</dbReference>
<dbReference type="GO" id="GO:0140684">
    <property type="term" value="F:histone H3K9me2/H3K9me3 demethylase activity"/>
    <property type="evidence" value="ECO:0007669"/>
    <property type="project" value="UniProtKB-EC"/>
</dbReference>
<dbReference type="EMBL" id="KN840706">
    <property type="protein sequence ID" value="KIP02076.1"/>
    <property type="molecule type" value="Genomic_DNA"/>
</dbReference>
<feature type="compositionally biased region" description="Polar residues" evidence="7">
    <location>
        <begin position="1064"/>
        <end position="1077"/>
    </location>
</feature>
<keyword evidence="5" id="KW-0862">Zinc</keyword>
<dbReference type="CDD" id="cd15571">
    <property type="entry name" value="ePHD"/>
    <property type="match status" value="1"/>
</dbReference>
<feature type="region of interest" description="Disordered" evidence="7">
    <location>
        <begin position="1164"/>
        <end position="1214"/>
    </location>
</feature>
<accession>A0A0C3RQH4</accession>
<feature type="compositionally biased region" description="Low complexity" evidence="7">
    <location>
        <begin position="1029"/>
        <end position="1043"/>
    </location>
</feature>
<evidence type="ECO:0000256" key="2">
    <source>
        <dbReference type="ARBA" id="ARBA00012900"/>
    </source>
</evidence>
<evidence type="ECO:0000256" key="3">
    <source>
        <dbReference type="ARBA" id="ARBA00022723"/>
    </source>
</evidence>
<evidence type="ECO:0000313" key="11">
    <source>
        <dbReference type="EMBL" id="KIP02076.1"/>
    </source>
</evidence>
<feature type="compositionally biased region" description="Pro residues" evidence="7">
    <location>
        <begin position="1103"/>
        <end position="1119"/>
    </location>
</feature>
<feature type="region of interest" description="Disordered" evidence="7">
    <location>
        <begin position="170"/>
        <end position="196"/>
    </location>
</feature>
<protein>
    <recommendedName>
        <fullName evidence="2">[histone H3]-trimethyl-L-lysine(9) demethylase</fullName>
        <ecNumber evidence="2">1.14.11.66</ecNumber>
    </recommendedName>
</protein>
<reference evidence="11 12" key="1">
    <citation type="journal article" date="2014" name="PLoS Genet.">
        <title>Analysis of the Phlebiopsis gigantea genome, transcriptome and secretome provides insight into its pioneer colonization strategies of wood.</title>
        <authorList>
            <person name="Hori C."/>
            <person name="Ishida T."/>
            <person name="Igarashi K."/>
            <person name="Samejima M."/>
            <person name="Suzuki H."/>
            <person name="Master E."/>
            <person name="Ferreira P."/>
            <person name="Ruiz-Duenas F.J."/>
            <person name="Held B."/>
            <person name="Canessa P."/>
            <person name="Larrondo L.F."/>
            <person name="Schmoll M."/>
            <person name="Druzhinina I.S."/>
            <person name="Kubicek C.P."/>
            <person name="Gaskell J.A."/>
            <person name="Kersten P."/>
            <person name="St John F."/>
            <person name="Glasner J."/>
            <person name="Sabat G."/>
            <person name="Splinter BonDurant S."/>
            <person name="Syed K."/>
            <person name="Yadav J."/>
            <person name="Mgbeahuruike A.C."/>
            <person name="Kovalchuk A."/>
            <person name="Asiegbu F.O."/>
            <person name="Lackner G."/>
            <person name="Hoffmeister D."/>
            <person name="Rencoret J."/>
            <person name="Gutierrez A."/>
            <person name="Sun H."/>
            <person name="Lindquist E."/>
            <person name="Barry K."/>
            <person name="Riley R."/>
            <person name="Grigoriev I.V."/>
            <person name="Henrissat B."/>
            <person name="Kues U."/>
            <person name="Berka R.M."/>
            <person name="Martinez A.T."/>
            <person name="Covert S.F."/>
            <person name="Blanchette R.A."/>
            <person name="Cullen D."/>
        </authorList>
    </citation>
    <scope>NUCLEOTIDE SEQUENCE [LARGE SCALE GENOMIC DNA]</scope>
    <source>
        <strain evidence="11 12">11061_1 CR5-6</strain>
    </source>
</reference>
<dbReference type="SUPFAM" id="SSF51197">
    <property type="entry name" value="Clavaminate synthase-like"/>
    <property type="match status" value="1"/>
</dbReference>
<dbReference type="AlphaFoldDB" id="A0A0C3RQH4"/>
<dbReference type="InterPro" id="IPR013083">
    <property type="entry name" value="Znf_RING/FYVE/PHD"/>
</dbReference>
<name>A0A0C3RQH4_PHLG1</name>
<dbReference type="PANTHER" id="PTHR10694:SF7">
    <property type="entry name" value="[HISTONE H3]-TRIMETHYL-L-LYSINE(9) DEMETHYLASE"/>
    <property type="match status" value="1"/>
</dbReference>
<dbReference type="Pfam" id="PF02373">
    <property type="entry name" value="JmjC"/>
    <property type="match status" value="1"/>
</dbReference>
<feature type="compositionally biased region" description="Basic and acidic residues" evidence="7">
    <location>
        <begin position="300"/>
        <end position="310"/>
    </location>
</feature>
<evidence type="ECO:0000256" key="1">
    <source>
        <dbReference type="ARBA" id="ARBA00009711"/>
    </source>
</evidence>
<dbReference type="InterPro" id="IPR003347">
    <property type="entry name" value="JmjC_dom"/>
</dbReference>
<feature type="domain" description="JmjN" evidence="8">
    <location>
        <begin position="60"/>
        <end position="101"/>
    </location>
</feature>
<feature type="compositionally biased region" description="Basic residues" evidence="7">
    <location>
        <begin position="571"/>
        <end position="581"/>
    </location>
</feature>
<feature type="compositionally biased region" description="Low complexity" evidence="7">
    <location>
        <begin position="1"/>
        <end position="18"/>
    </location>
</feature>
<gene>
    <name evidence="11" type="ORF">PHLGIDRAFT_130940</name>
</gene>
<dbReference type="Gene3D" id="2.60.120.650">
    <property type="entry name" value="Cupin"/>
    <property type="match status" value="2"/>
</dbReference>
<keyword evidence="12" id="KW-1185">Reference proteome</keyword>
<dbReference type="GO" id="GO:0010468">
    <property type="term" value="P:regulation of gene expression"/>
    <property type="evidence" value="ECO:0007669"/>
    <property type="project" value="TreeGrafter"/>
</dbReference>
<dbReference type="Gene3D" id="3.30.40.10">
    <property type="entry name" value="Zinc/RING finger domain, C3HC4 (zinc finger)"/>
    <property type="match status" value="1"/>
</dbReference>
<dbReference type="SMART" id="SM00558">
    <property type="entry name" value="JmjC"/>
    <property type="match status" value="1"/>
</dbReference>
<evidence type="ECO:0000313" key="12">
    <source>
        <dbReference type="Proteomes" id="UP000053257"/>
    </source>
</evidence>
<evidence type="ECO:0000256" key="6">
    <source>
        <dbReference type="ARBA" id="ARBA00049349"/>
    </source>
</evidence>
<comment type="catalytic activity">
    <reaction evidence="6">
        <text>N(6),N(6),N(6)-trimethyl-L-lysyl(9)-[histone H3] + 2 2-oxoglutarate + 2 O2 = N(6)-methyl-L-lysyl(9)-[histone H3] + 2 formaldehyde + 2 succinate + 2 CO2</text>
        <dbReference type="Rhea" id="RHEA:60200"/>
        <dbReference type="Rhea" id="RHEA-COMP:15538"/>
        <dbReference type="Rhea" id="RHEA-COMP:15542"/>
        <dbReference type="ChEBI" id="CHEBI:15379"/>
        <dbReference type="ChEBI" id="CHEBI:16526"/>
        <dbReference type="ChEBI" id="CHEBI:16810"/>
        <dbReference type="ChEBI" id="CHEBI:16842"/>
        <dbReference type="ChEBI" id="CHEBI:30031"/>
        <dbReference type="ChEBI" id="CHEBI:61929"/>
        <dbReference type="ChEBI" id="CHEBI:61961"/>
        <dbReference type="EC" id="1.14.11.66"/>
    </reaction>
</comment>
<dbReference type="OrthoDB" id="9547406at2759"/>
<feature type="compositionally biased region" description="Polar residues" evidence="7">
    <location>
        <begin position="32"/>
        <end position="44"/>
    </location>
</feature>
<dbReference type="Proteomes" id="UP000053257">
    <property type="component" value="Unassembled WGS sequence"/>
</dbReference>
<feature type="compositionally biased region" description="Polar residues" evidence="7">
    <location>
        <begin position="1171"/>
        <end position="1180"/>
    </location>
</feature>
<evidence type="ECO:0000259" key="9">
    <source>
        <dbReference type="PROSITE" id="PS51184"/>
    </source>
</evidence>
<keyword evidence="4" id="KW-0863">Zinc-finger</keyword>
<feature type="domain" description="JmjC" evidence="9">
    <location>
        <begin position="370"/>
        <end position="536"/>
    </location>
</feature>
<feature type="compositionally biased region" description="Basic and acidic residues" evidence="7">
    <location>
        <begin position="244"/>
        <end position="258"/>
    </location>
</feature>
<evidence type="ECO:0000256" key="4">
    <source>
        <dbReference type="ARBA" id="ARBA00022771"/>
    </source>
</evidence>